<evidence type="ECO:0000256" key="1">
    <source>
        <dbReference type="ARBA" id="ARBA00003408"/>
    </source>
</evidence>
<dbReference type="OrthoDB" id="62420at2"/>
<evidence type="ECO:0000313" key="15">
    <source>
        <dbReference type="Proteomes" id="UP000294545"/>
    </source>
</evidence>
<feature type="transmembrane region" description="Helical" evidence="13">
    <location>
        <begin position="319"/>
        <end position="340"/>
    </location>
</feature>
<comment type="function">
    <text evidence="1">Multidrug efflux pump.</text>
</comment>
<evidence type="ECO:0000256" key="8">
    <source>
        <dbReference type="ARBA" id="ARBA00022692"/>
    </source>
</evidence>
<dbReference type="GO" id="GO:0006811">
    <property type="term" value="P:monoatomic ion transport"/>
    <property type="evidence" value="ECO:0007669"/>
    <property type="project" value="UniProtKB-KW"/>
</dbReference>
<evidence type="ECO:0000256" key="5">
    <source>
        <dbReference type="ARBA" id="ARBA00022448"/>
    </source>
</evidence>
<evidence type="ECO:0000256" key="9">
    <source>
        <dbReference type="ARBA" id="ARBA00022989"/>
    </source>
</evidence>
<sequence>MDKLFSNRDLKRLIIPIIIEQFLVMSVGLADVLMISRAGESAVSGVSLVDNINVLLINIFTALATGGAVIASQYIGKKDKEKACTTANQLILISIAISTLIMVISLIGNRVILSTIFGNVESSILENAQVYFLLSALSYPFLSIFNSCAGLFRSMGNSKVPLITSTFMNVLNVFGNAIFIFGFNMGVTGVGIASLISRVMASIVIFILLRKPELDIHIKKKFSFKFDLTMVKQILNIGIPNSLENSMFQTGKLMVLSLVSTFGTSAIAANAVSSKVAGMAILPGLATGIALITIVGQCVGADDYEQATYYTKKLLKVSFVVLGLLNIFIIIFAPFIVMLFDLTQQTAVMTTQIIRYHSLCCILIWPLSFTLPSTFRAAGDVRFPMVIAIVSMWTFRIGFSYVLGSYLGLGVFGIWIAMTIDWLFRSLCFVIRFISGSWKTKAT</sequence>
<reference evidence="14 15" key="1">
    <citation type="submission" date="2019-03" db="EMBL/GenBank/DDBJ databases">
        <title>Genomic Encyclopedia of Type Strains, Phase IV (KMG-IV): sequencing the most valuable type-strain genomes for metagenomic binning, comparative biology and taxonomic classification.</title>
        <authorList>
            <person name="Goeker M."/>
        </authorList>
    </citation>
    <scope>NUCLEOTIDE SEQUENCE [LARGE SCALE GENOMIC DNA]</scope>
    <source>
        <strain evidence="14 15">DSM 24176</strain>
    </source>
</reference>
<proteinExistence type="inferred from homology"/>
<keyword evidence="5" id="KW-0813">Transport</keyword>
<dbReference type="Pfam" id="PF01554">
    <property type="entry name" value="MatE"/>
    <property type="match status" value="2"/>
</dbReference>
<evidence type="ECO:0000256" key="3">
    <source>
        <dbReference type="ARBA" id="ARBA00010199"/>
    </source>
</evidence>
<dbReference type="GO" id="GO:0015297">
    <property type="term" value="F:antiporter activity"/>
    <property type="evidence" value="ECO:0007669"/>
    <property type="project" value="UniProtKB-KW"/>
</dbReference>
<accession>A0A4R1N199</accession>
<feature type="transmembrane region" description="Helical" evidence="13">
    <location>
        <begin position="12"/>
        <end position="35"/>
    </location>
</feature>
<keyword evidence="6" id="KW-0050">Antiport</keyword>
<dbReference type="NCBIfam" id="TIGR00797">
    <property type="entry name" value="matE"/>
    <property type="match status" value="1"/>
</dbReference>
<dbReference type="Proteomes" id="UP000294545">
    <property type="component" value="Unassembled WGS sequence"/>
</dbReference>
<keyword evidence="9 13" id="KW-1133">Transmembrane helix</keyword>
<feature type="transmembrane region" description="Helical" evidence="13">
    <location>
        <begin position="160"/>
        <end position="183"/>
    </location>
</feature>
<dbReference type="GO" id="GO:0042910">
    <property type="term" value="F:xenobiotic transmembrane transporter activity"/>
    <property type="evidence" value="ECO:0007669"/>
    <property type="project" value="InterPro"/>
</dbReference>
<gene>
    <name evidence="14" type="ORF">EDC19_1154</name>
</gene>
<keyword evidence="7" id="KW-1003">Cell membrane</keyword>
<organism evidence="14 15">
    <name type="scientific">Natranaerovirga hydrolytica</name>
    <dbReference type="NCBI Taxonomy" id="680378"/>
    <lineage>
        <taxon>Bacteria</taxon>
        <taxon>Bacillati</taxon>
        <taxon>Bacillota</taxon>
        <taxon>Clostridia</taxon>
        <taxon>Lachnospirales</taxon>
        <taxon>Natranaerovirgaceae</taxon>
        <taxon>Natranaerovirga</taxon>
    </lineage>
</organism>
<dbReference type="PANTHER" id="PTHR43298">
    <property type="entry name" value="MULTIDRUG RESISTANCE PROTEIN NORM-RELATED"/>
    <property type="match status" value="1"/>
</dbReference>
<feature type="transmembrane region" description="Helical" evidence="13">
    <location>
        <begin position="352"/>
        <end position="371"/>
    </location>
</feature>
<evidence type="ECO:0000256" key="10">
    <source>
        <dbReference type="ARBA" id="ARBA00023065"/>
    </source>
</evidence>
<evidence type="ECO:0000256" key="13">
    <source>
        <dbReference type="SAM" id="Phobius"/>
    </source>
</evidence>
<dbReference type="InterPro" id="IPR050222">
    <property type="entry name" value="MATE_MdtK"/>
</dbReference>
<evidence type="ECO:0000256" key="7">
    <source>
        <dbReference type="ARBA" id="ARBA00022475"/>
    </source>
</evidence>
<dbReference type="PIRSF" id="PIRSF006603">
    <property type="entry name" value="DinF"/>
    <property type="match status" value="1"/>
</dbReference>
<comment type="subcellular location">
    <subcellularLocation>
        <location evidence="2">Cell membrane</location>
        <topology evidence="2">Multi-pass membrane protein</topology>
    </subcellularLocation>
</comment>
<dbReference type="GO" id="GO:0005886">
    <property type="term" value="C:plasma membrane"/>
    <property type="evidence" value="ECO:0007669"/>
    <property type="project" value="UniProtKB-SubCell"/>
</dbReference>
<dbReference type="CDD" id="cd13137">
    <property type="entry name" value="MATE_NorM_like"/>
    <property type="match status" value="1"/>
</dbReference>
<feature type="transmembrane region" description="Helical" evidence="13">
    <location>
        <begin position="253"/>
        <end position="272"/>
    </location>
</feature>
<evidence type="ECO:0000256" key="11">
    <source>
        <dbReference type="ARBA" id="ARBA00023136"/>
    </source>
</evidence>
<dbReference type="PANTHER" id="PTHR43298:SF2">
    <property type="entry name" value="FMN_FAD EXPORTER YEEO-RELATED"/>
    <property type="match status" value="1"/>
</dbReference>
<protein>
    <recommendedName>
        <fullName evidence="4">Probable multidrug resistance protein NorM</fullName>
    </recommendedName>
    <alternativeName>
        <fullName evidence="12">Multidrug-efflux transporter</fullName>
    </alternativeName>
</protein>
<keyword evidence="8 13" id="KW-0812">Transmembrane</keyword>
<feature type="transmembrane region" description="Helical" evidence="13">
    <location>
        <begin position="128"/>
        <end position="148"/>
    </location>
</feature>
<keyword evidence="10" id="KW-0406">Ion transport</keyword>
<keyword evidence="15" id="KW-1185">Reference proteome</keyword>
<dbReference type="AlphaFoldDB" id="A0A4R1N199"/>
<dbReference type="EMBL" id="SMGQ01000011">
    <property type="protein sequence ID" value="TCK98720.1"/>
    <property type="molecule type" value="Genomic_DNA"/>
</dbReference>
<evidence type="ECO:0000256" key="2">
    <source>
        <dbReference type="ARBA" id="ARBA00004651"/>
    </source>
</evidence>
<comment type="similarity">
    <text evidence="3">Belongs to the multi antimicrobial extrusion (MATE) (TC 2.A.66.1) family.</text>
</comment>
<evidence type="ECO:0000256" key="6">
    <source>
        <dbReference type="ARBA" id="ARBA00022449"/>
    </source>
</evidence>
<evidence type="ECO:0000256" key="4">
    <source>
        <dbReference type="ARBA" id="ARBA00020268"/>
    </source>
</evidence>
<keyword evidence="11 13" id="KW-0472">Membrane</keyword>
<dbReference type="RefSeq" id="WP_132281794.1">
    <property type="nucleotide sequence ID" value="NZ_SMGQ01000011.1"/>
</dbReference>
<dbReference type="InterPro" id="IPR048279">
    <property type="entry name" value="MdtK-like"/>
</dbReference>
<dbReference type="InterPro" id="IPR002528">
    <property type="entry name" value="MATE_fam"/>
</dbReference>
<feature type="transmembrane region" description="Helical" evidence="13">
    <location>
        <begin position="189"/>
        <end position="209"/>
    </location>
</feature>
<feature type="transmembrane region" description="Helical" evidence="13">
    <location>
        <begin position="55"/>
        <end position="75"/>
    </location>
</feature>
<name>A0A4R1N199_9FIRM</name>
<evidence type="ECO:0000256" key="12">
    <source>
        <dbReference type="ARBA" id="ARBA00031636"/>
    </source>
</evidence>
<comment type="caution">
    <text evidence="14">The sequence shown here is derived from an EMBL/GenBank/DDBJ whole genome shotgun (WGS) entry which is preliminary data.</text>
</comment>
<feature type="transmembrane region" description="Helical" evidence="13">
    <location>
        <begin position="87"/>
        <end position="108"/>
    </location>
</feature>
<feature type="transmembrane region" description="Helical" evidence="13">
    <location>
        <begin position="278"/>
        <end position="299"/>
    </location>
</feature>
<evidence type="ECO:0000313" key="14">
    <source>
        <dbReference type="EMBL" id="TCK98720.1"/>
    </source>
</evidence>